<accession>G0MCP1</accession>
<name>G0MCP1_CAEBE</name>
<feature type="compositionally biased region" description="Basic and acidic residues" evidence="2">
    <location>
        <begin position="58"/>
        <end position="74"/>
    </location>
</feature>
<organism evidence="4">
    <name type="scientific">Caenorhabditis brenneri</name>
    <name type="common">Nematode worm</name>
    <dbReference type="NCBI Taxonomy" id="135651"/>
    <lineage>
        <taxon>Eukaryota</taxon>
        <taxon>Metazoa</taxon>
        <taxon>Ecdysozoa</taxon>
        <taxon>Nematoda</taxon>
        <taxon>Chromadorea</taxon>
        <taxon>Rhabditida</taxon>
        <taxon>Rhabditina</taxon>
        <taxon>Rhabditomorpha</taxon>
        <taxon>Rhabditoidea</taxon>
        <taxon>Rhabditidae</taxon>
        <taxon>Peloderinae</taxon>
        <taxon>Caenorhabditis</taxon>
    </lineage>
</organism>
<gene>
    <name evidence="3" type="ORF">CAEBREN_20295</name>
</gene>
<feature type="coiled-coil region" evidence="1">
    <location>
        <begin position="526"/>
        <end position="557"/>
    </location>
</feature>
<dbReference type="AlphaFoldDB" id="G0MCP1"/>
<protein>
    <submittedName>
        <fullName evidence="3">Uncharacterized protein</fullName>
    </submittedName>
</protein>
<dbReference type="InParanoid" id="G0MCP1"/>
<keyword evidence="4" id="KW-1185">Reference proteome</keyword>
<evidence type="ECO:0000256" key="1">
    <source>
        <dbReference type="SAM" id="Coils"/>
    </source>
</evidence>
<evidence type="ECO:0000313" key="4">
    <source>
        <dbReference type="Proteomes" id="UP000008068"/>
    </source>
</evidence>
<keyword evidence="1" id="KW-0175">Coiled coil</keyword>
<feature type="region of interest" description="Disordered" evidence="2">
    <location>
        <begin position="1"/>
        <end position="23"/>
    </location>
</feature>
<dbReference type="EMBL" id="GL379790">
    <property type="protein sequence ID" value="EGT49682.1"/>
    <property type="molecule type" value="Genomic_DNA"/>
</dbReference>
<reference evidence="4" key="1">
    <citation type="submission" date="2011-07" db="EMBL/GenBank/DDBJ databases">
        <authorList>
            <consortium name="Caenorhabditis brenneri Sequencing and Analysis Consortium"/>
            <person name="Wilson R.K."/>
        </authorList>
    </citation>
    <scope>NUCLEOTIDE SEQUENCE [LARGE SCALE GENOMIC DNA]</scope>
    <source>
        <strain evidence="4">PB2801</strain>
    </source>
</reference>
<dbReference type="Proteomes" id="UP000008068">
    <property type="component" value="Unassembled WGS sequence"/>
</dbReference>
<dbReference type="HOGENOM" id="CLU_471115_0_0_1"/>
<sequence length="579" mass="65990">MESMGEIVQQAASEKEETPAPTSSQCIISVIDLPYQKPMLTPMEAEIRYVSKADDFQGREQQKAEKFQKNDKKNPAQTVQEHILSTSIPSVSQNTEENLDVIEILYPPNTQQQKPQPPNLSQLQRLLIAVSSKNISIRPQDFDALELLVNHNEMLIQKRFEQSPTRSLGRQKKKVEHHVNLHKQKIGKVKDLLSKIQGFSEKMTVDLYYAFHELHVESKMYNPNDIEMFYTWIKNNIDLYFELDRLNERFLSGKEKESALRMERHQTISYYREKLGISGDQVGIIQNKLCLEAKNAMYGQVPLKQREYLVEEGLQNAKNNQGSAETLHIDPLTHLQPEHPSFQNYINANSISSIPLTHLNVALPPEIQLALGLNTFQIPTPPSTSSTLSPVVANGIPYTGSRASSPPSAFSAFTPIGSAAANILSPISTTASQLLSVDEPQVVKPIIPESLNQFDLLTEGEKLNKQHQVLTQRLNDLSLEDGVIHRMNKELSKDRLELKDLYNTEIELRKQLDAVRTKKRQVDFRLTENEKLKEEKVRKVKRAKEEFEKEARIYNKNVVAFNELVKLHQSYLAQLALPT</sequence>
<evidence type="ECO:0000256" key="2">
    <source>
        <dbReference type="SAM" id="MobiDB-lite"/>
    </source>
</evidence>
<feature type="region of interest" description="Disordered" evidence="2">
    <location>
        <begin position="58"/>
        <end position="77"/>
    </location>
</feature>
<proteinExistence type="predicted"/>
<evidence type="ECO:0000313" key="3">
    <source>
        <dbReference type="EMBL" id="EGT49682.1"/>
    </source>
</evidence>